<dbReference type="PROSITE" id="PS51832">
    <property type="entry name" value="HD_GYP"/>
    <property type="match status" value="1"/>
</dbReference>
<feature type="domain" description="HD-GYP" evidence="1">
    <location>
        <begin position="161"/>
        <end position="320"/>
    </location>
</feature>
<dbReference type="InterPro" id="IPR044398">
    <property type="entry name" value="Globin-sensor_dom"/>
</dbReference>
<dbReference type="Gene3D" id="1.10.3210.10">
    <property type="entry name" value="Hypothetical protein af1432"/>
    <property type="match status" value="1"/>
</dbReference>
<dbReference type="CDD" id="cd00077">
    <property type="entry name" value="HDc"/>
    <property type="match status" value="1"/>
</dbReference>
<dbReference type="EMBL" id="MLJW01000028">
    <property type="protein sequence ID" value="OIR09160.1"/>
    <property type="molecule type" value="Genomic_DNA"/>
</dbReference>
<dbReference type="SUPFAM" id="SSF46458">
    <property type="entry name" value="Globin-like"/>
    <property type="match status" value="1"/>
</dbReference>
<keyword evidence="2" id="KW-0378">Hydrolase</keyword>
<dbReference type="AlphaFoldDB" id="A0A1J5SYP5"/>
<dbReference type="GO" id="GO:0020037">
    <property type="term" value="F:heme binding"/>
    <property type="evidence" value="ECO:0007669"/>
    <property type="project" value="InterPro"/>
</dbReference>
<comment type="caution">
    <text evidence="2">The sequence shown here is derived from an EMBL/GenBank/DDBJ whole genome shotgun (WGS) entry which is preliminary data.</text>
</comment>
<dbReference type="Pfam" id="PF13487">
    <property type="entry name" value="HD_5"/>
    <property type="match status" value="1"/>
</dbReference>
<evidence type="ECO:0000313" key="2">
    <source>
        <dbReference type="EMBL" id="OIR09160.1"/>
    </source>
</evidence>
<dbReference type="GO" id="GO:0019825">
    <property type="term" value="F:oxygen binding"/>
    <property type="evidence" value="ECO:0007669"/>
    <property type="project" value="InterPro"/>
</dbReference>
<dbReference type="InterPro" id="IPR037522">
    <property type="entry name" value="HD_GYP_dom"/>
</dbReference>
<dbReference type="GO" id="GO:0071111">
    <property type="term" value="F:cyclic-guanylate-specific phosphodiesterase activity"/>
    <property type="evidence" value="ECO:0007669"/>
    <property type="project" value="UniProtKB-EC"/>
</dbReference>
<dbReference type="InterPro" id="IPR052020">
    <property type="entry name" value="Cyclic_di-GMP/3'3'-cGAMP_PDE"/>
</dbReference>
<dbReference type="PANTHER" id="PTHR45228">
    <property type="entry name" value="CYCLIC DI-GMP PHOSPHODIESTERASE TM_0186-RELATED"/>
    <property type="match status" value="1"/>
</dbReference>
<name>A0A1J5SYP5_9ZZZZ</name>
<proteinExistence type="predicted"/>
<sequence>MPVRSEHWLSFLAIDSGTLEALAAFSALLPPHMDAIMEAVYARITANPRAAALFPSPDSMARARERQKRHWLEHVFAGRFDAAYLAATRAIGETHYRLGVDMIYYVGAYSVVLGELLALVPRLIPGEPARQQQVQDALNRAIFLDMGLATSVYYDMQVGAVEEMSNELNFSLARAGEFRDNETGRHLMRMSRMCHALALALGRDAKWATMLKIASPLHDVGKIGIPDAVLLKPGRLNADEMDVMRAHPAIGGRIIPDHPAEVIRMARRISLTHHERWDGTGYPAGLRGEEIPLEGRIAAICDVYDALASARPYNTNRPMN</sequence>
<reference evidence="2" key="1">
    <citation type="submission" date="2016-10" db="EMBL/GenBank/DDBJ databases">
        <title>Sequence of Gallionella enrichment culture.</title>
        <authorList>
            <person name="Poehlein A."/>
            <person name="Muehling M."/>
            <person name="Daniel R."/>
        </authorList>
    </citation>
    <scope>NUCLEOTIDE SEQUENCE</scope>
</reference>
<dbReference type="PANTHER" id="PTHR45228:SF5">
    <property type="entry name" value="CYCLIC DI-GMP PHOSPHODIESTERASE VC_1348-RELATED"/>
    <property type="match status" value="1"/>
</dbReference>
<dbReference type="InterPro" id="IPR039379">
    <property type="entry name" value="Protoglobin_sensor_dom"/>
</dbReference>
<dbReference type="SMART" id="SM00471">
    <property type="entry name" value="HDc"/>
    <property type="match status" value="1"/>
</dbReference>
<dbReference type="InterPro" id="IPR009050">
    <property type="entry name" value="Globin-like_sf"/>
</dbReference>
<dbReference type="Gene3D" id="1.10.490.10">
    <property type="entry name" value="Globins"/>
    <property type="match status" value="1"/>
</dbReference>
<dbReference type="EC" id="3.1.4.52" evidence="2"/>
<evidence type="ECO:0000259" key="1">
    <source>
        <dbReference type="PROSITE" id="PS51832"/>
    </source>
</evidence>
<dbReference type="InterPro" id="IPR003607">
    <property type="entry name" value="HD/PDEase_dom"/>
</dbReference>
<accession>A0A1J5SYP5</accession>
<organism evidence="2">
    <name type="scientific">mine drainage metagenome</name>
    <dbReference type="NCBI Taxonomy" id="410659"/>
    <lineage>
        <taxon>unclassified sequences</taxon>
        <taxon>metagenomes</taxon>
        <taxon>ecological metagenomes</taxon>
    </lineage>
</organism>
<dbReference type="Pfam" id="PF11563">
    <property type="entry name" value="Protoglobin"/>
    <property type="match status" value="1"/>
</dbReference>
<dbReference type="SUPFAM" id="SSF109604">
    <property type="entry name" value="HD-domain/PDEase-like"/>
    <property type="match status" value="1"/>
</dbReference>
<dbReference type="InterPro" id="IPR012292">
    <property type="entry name" value="Globin/Proto"/>
</dbReference>
<protein>
    <submittedName>
        <fullName evidence="2">Cyclic di-GMP phosphodiesterase response regulator RpfG</fullName>
        <ecNumber evidence="2">3.1.4.52</ecNumber>
    </submittedName>
</protein>
<gene>
    <name evidence="2" type="primary">rpfG_30</name>
    <name evidence="2" type="ORF">GALL_87670</name>
</gene>
<dbReference type="CDD" id="cd01068">
    <property type="entry name" value="globin_sensor"/>
    <property type="match status" value="1"/>
</dbReference>